<gene>
    <name evidence="1" type="ORF">ALO41_200171</name>
</gene>
<reference evidence="1 2" key="1">
    <citation type="submission" date="2015-09" db="EMBL/GenBank/DDBJ databases">
        <title>Genome announcement of multiple Pseudomonas syringae strains.</title>
        <authorList>
            <person name="Thakur S."/>
            <person name="Wang P.W."/>
            <person name="Gong Y."/>
            <person name="Weir B.S."/>
            <person name="Guttman D.S."/>
        </authorList>
    </citation>
    <scope>NUCLEOTIDE SEQUENCE [LARGE SCALE GENOMIC DNA]</scope>
    <source>
        <strain evidence="1 2">ICMP3962</strain>
    </source>
</reference>
<evidence type="ECO:0000313" key="2">
    <source>
        <dbReference type="Proteomes" id="UP000050266"/>
    </source>
</evidence>
<dbReference type="AlphaFoldDB" id="A0A0Q0IY81"/>
<sequence>MSKHYWTVPKPDSKDLLLRAELGWDRPMQVYYCNIWVLRDMGLCYSEEDEPLYSYFSEKFNKPLQHYLDVCKDYGIEIPEEIVNALEVDRECNRVNEIIHWN</sequence>
<comment type="caution">
    <text evidence="1">The sequence shown here is derived from an EMBL/GenBank/DDBJ whole genome shotgun (WGS) entry which is preliminary data.</text>
</comment>
<organism evidence="1 2">
    <name type="scientific">Pseudomonas amygdali pv. ulmi</name>
    <dbReference type="NCBI Taxonomy" id="251720"/>
    <lineage>
        <taxon>Bacteria</taxon>
        <taxon>Pseudomonadati</taxon>
        <taxon>Pseudomonadota</taxon>
        <taxon>Gammaproteobacteria</taxon>
        <taxon>Pseudomonadales</taxon>
        <taxon>Pseudomonadaceae</taxon>
        <taxon>Pseudomonas</taxon>
        <taxon>Pseudomonas amygdali</taxon>
    </lineage>
</organism>
<name>A0A0Q0IY81_PSEA0</name>
<evidence type="ECO:0000313" key="1">
    <source>
        <dbReference type="EMBL" id="KPZ06398.1"/>
    </source>
</evidence>
<accession>A0A0Q0IY81</accession>
<dbReference type="EMBL" id="LJRQ01000415">
    <property type="protein sequence ID" value="KPZ06398.1"/>
    <property type="molecule type" value="Genomic_DNA"/>
</dbReference>
<dbReference type="Proteomes" id="UP000050266">
    <property type="component" value="Unassembled WGS sequence"/>
</dbReference>
<dbReference type="PATRIC" id="fig|251720.4.peg.5432"/>
<proteinExistence type="predicted"/>
<protein>
    <submittedName>
        <fullName evidence="1">Uncharacterized protein</fullName>
    </submittedName>
</protein>